<keyword evidence="3" id="KW-1185">Reference proteome</keyword>
<dbReference type="Proteomes" id="UP000035680">
    <property type="component" value="Unassembled WGS sequence"/>
</dbReference>
<name>A0A0K0EWJ2_STRVS</name>
<evidence type="ECO:0000256" key="2">
    <source>
        <dbReference type="SAM" id="Phobius"/>
    </source>
</evidence>
<keyword evidence="2" id="KW-1133">Transmembrane helix</keyword>
<evidence type="ECO:0000313" key="3">
    <source>
        <dbReference type="Proteomes" id="UP000035680"/>
    </source>
</evidence>
<reference evidence="3" key="1">
    <citation type="submission" date="2014-07" db="EMBL/GenBank/DDBJ databases">
        <authorList>
            <person name="Martin A.A"/>
            <person name="De Silva N."/>
        </authorList>
    </citation>
    <scope>NUCLEOTIDE SEQUENCE</scope>
</reference>
<reference evidence="4" key="2">
    <citation type="submission" date="2015-08" db="UniProtKB">
        <authorList>
            <consortium name="WormBaseParasite"/>
        </authorList>
    </citation>
    <scope>IDENTIFICATION</scope>
</reference>
<dbReference type="WBParaSite" id="SVE_0089400.1">
    <property type="protein sequence ID" value="SVE_0089400.1"/>
    <property type="gene ID" value="SVE_0089400"/>
</dbReference>
<accession>A0A0K0EWJ2</accession>
<keyword evidence="2" id="KW-0812">Transmembrane</keyword>
<keyword evidence="1" id="KW-0175">Coiled coil</keyword>
<evidence type="ECO:0000313" key="4">
    <source>
        <dbReference type="WBParaSite" id="SVE_0089400.1"/>
    </source>
</evidence>
<protein>
    <submittedName>
        <fullName evidence="4">Plasmodium vivax Vir protein</fullName>
    </submittedName>
</protein>
<proteinExistence type="predicted"/>
<feature type="coiled-coil region" evidence="1">
    <location>
        <begin position="83"/>
        <end position="110"/>
    </location>
</feature>
<dbReference type="AlphaFoldDB" id="A0A0K0EWJ2"/>
<keyword evidence="2" id="KW-0472">Membrane</keyword>
<organism evidence="3 4">
    <name type="scientific">Strongyloides venezuelensis</name>
    <name type="common">Threadworm</name>
    <dbReference type="NCBI Taxonomy" id="75913"/>
    <lineage>
        <taxon>Eukaryota</taxon>
        <taxon>Metazoa</taxon>
        <taxon>Ecdysozoa</taxon>
        <taxon>Nematoda</taxon>
        <taxon>Chromadorea</taxon>
        <taxon>Rhabditida</taxon>
        <taxon>Tylenchina</taxon>
        <taxon>Panagrolaimomorpha</taxon>
        <taxon>Strongyloidoidea</taxon>
        <taxon>Strongyloididae</taxon>
        <taxon>Strongyloides</taxon>
    </lineage>
</organism>
<feature type="transmembrane region" description="Helical" evidence="2">
    <location>
        <begin position="57"/>
        <end position="78"/>
    </location>
</feature>
<evidence type="ECO:0000256" key="1">
    <source>
        <dbReference type="SAM" id="Coils"/>
    </source>
</evidence>
<sequence>MNDEKNSEILSSEYSPENCSIGNDCNYQKYTETEKSIYQNFNVELKDKFSSTLNQNVIFGISIIFCVVFVTILLTYIIRNMIKKFSRRQLERQKQKIKDYKESFKQYNEEEGCINVNIFNNFLEPKDKSKPKNGITP</sequence>